<evidence type="ECO:0000313" key="7">
    <source>
        <dbReference type="Proteomes" id="UP000590218"/>
    </source>
</evidence>
<name>A0A7Y8FSR9_9PSED</name>
<keyword evidence="5" id="KW-0255">Endonuclease</keyword>
<dbReference type="Proteomes" id="UP000563268">
    <property type="component" value="Unassembled WGS sequence"/>
</dbReference>
<keyword evidence="5" id="KW-0378">Hydrolase</keyword>
<dbReference type="AlphaFoldDB" id="A0A7Y8FSR9"/>
<gene>
    <name evidence="4" type="ORF">HX788_25295</name>
    <name evidence="5" type="ORF">HX795_21450</name>
</gene>
<reference evidence="6 7" key="1">
    <citation type="submission" date="2020-04" db="EMBL/GenBank/DDBJ databases">
        <title>Molecular characterization of pseudomonads from Agaricus bisporus reveal novel blotch 2 pathogens in Western Europe.</title>
        <authorList>
            <person name="Taparia T."/>
            <person name="Krijger M."/>
            <person name="Haynes E."/>
            <person name="Elpinstone J.G."/>
            <person name="Noble R."/>
            <person name="Van Der Wolf J."/>
        </authorList>
    </citation>
    <scope>NUCLEOTIDE SEQUENCE [LARGE SCALE GENOMIC DNA]</scope>
    <source>
        <strain evidence="5 7">K6002</strain>
        <strain evidence="4 6">K7002</strain>
    </source>
</reference>
<organism evidence="5 7">
    <name type="scientific">Pseudomonas edaphica</name>
    <dbReference type="NCBI Taxonomy" id="2006980"/>
    <lineage>
        <taxon>Bacteria</taxon>
        <taxon>Pseudomonadati</taxon>
        <taxon>Pseudomonadota</taxon>
        <taxon>Gammaproteobacteria</taxon>
        <taxon>Pseudomonadales</taxon>
        <taxon>Pseudomonadaceae</taxon>
        <taxon>Pseudomonas</taxon>
    </lineage>
</organism>
<dbReference type="InterPro" id="IPR007560">
    <property type="entry name" value="Restrct_endonuc_IV_Mrr"/>
</dbReference>
<dbReference type="GO" id="GO:0003677">
    <property type="term" value="F:DNA binding"/>
    <property type="evidence" value="ECO:0007669"/>
    <property type="project" value="InterPro"/>
</dbReference>
<evidence type="ECO:0000313" key="4">
    <source>
        <dbReference type="EMBL" id="NWE10421.1"/>
    </source>
</evidence>
<comment type="caution">
    <text evidence="5">The sequence shown here is derived from an EMBL/GenBank/DDBJ whole genome shotgun (WGS) entry which is preliminary data.</text>
</comment>
<sequence length="290" mass="32797">MTNKLFPIFELSPQDFEKLCLDVFTAEGGSYRLIHDDKNRWFDVFGEKPVASGICSTVAVEIKHRKAFHPEIVDFFVDSLSKSNLHFDEYVFVTSAPITAEQRRATHAGIISDSKFNIQLLGQQEVFQLLLKHPKIANRYFKSVSQKIFQRRVAVATSFAGILASVLSLLFTMIPLVEEKEKSSFESQIQSVETNLQGLKQMERNLDALKKELQATSDESAQIKRDYEAALKLKAITSEQLEQINKAVNSQTATDTALNYFFGFLFGVAGSILATVITDRWKARRELSSR</sequence>
<keyword evidence="5" id="KW-0540">Nuclease</keyword>
<feature type="transmembrane region" description="Helical" evidence="2">
    <location>
        <begin position="257"/>
        <end position="277"/>
    </location>
</feature>
<dbReference type="EMBL" id="JACARL010000131">
    <property type="protein sequence ID" value="NWE84678.1"/>
    <property type="molecule type" value="Genomic_DNA"/>
</dbReference>
<keyword evidence="1" id="KW-0175">Coiled coil</keyword>
<protein>
    <submittedName>
        <fullName evidence="5">Restriction endonuclease</fullName>
    </submittedName>
</protein>
<dbReference type="EMBL" id="JACARM010000053">
    <property type="protein sequence ID" value="NWE10421.1"/>
    <property type="molecule type" value="Genomic_DNA"/>
</dbReference>
<accession>A0A7Y8FSR9</accession>
<keyword evidence="2" id="KW-0472">Membrane</keyword>
<evidence type="ECO:0000256" key="2">
    <source>
        <dbReference type="SAM" id="Phobius"/>
    </source>
</evidence>
<dbReference type="Proteomes" id="UP000590218">
    <property type="component" value="Unassembled WGS sequence"/>
</dbReference>
<dbReference type="Pfam" id="PF04471">
    <property type="entry name" value="Mrr_cat"/>
    <property type="match status" value="1"/>
</dbReference>
<feature type="transmembrane region" description="Helical" evidence="2">
    <location>
        <begin position="153"/>
        <end position="177"/>
    </location>
</feature>
<dbReference type="GO" id="GO:0009307">
    <property type="term" value="P:DNA restriction-modification system"/>
    <property type="evidence" value="ECO:0007669"/>
    <property type="project" value="InterPro"/>
</dbReference>
<feature type="coiled-coil region" evidence="1">
    <location>
        <begin position="182"/>
        <end position="226"/>
    </location>
</feature>
<evidence type="ECO:0000256" key="1">
    <source>
        <dbReference type="SAM" id="Coils"/>
    </source>
</evidence>
<keyword evidence="2" id="KW-1133">Transmembrane helix</keyword>
<feature type="domain" description="Restriction endonuclease type IV Mrr" evidence="3">
    <location>
        <begin position="10"/>
        <end position="128"/>
    </location>
</feature>
<dbReference type="GO" id="GO:0004519">
    <property type="term" value="F:endonuclease activity"/>
    <property type="evidence" value="ECO:0007669"/>
    <property type="project" value="UniProtKB-KW"/>
</dbReference>
<proteinExistence type="predicted"/>
<evidence type="ECO:0000313" key="6">
    <source>
        <dbReference type="Proteomes" id="UP000563268"/>
    </source>
</evidence>
<dbReference type="RefSeq" id="WP_176991129.1">
    <property type="nucleotide sequence ID" value="NZ_JACARL010000131.1"/>
</dbReference>
<evidence type="ECO:0000259" key="3">
    <source>
        <dbReference type="Pfam" id="PF04471"/>
    </source>
</evidence>
<evidence type="ECO:0000313" key="5">
    <source>
        <dbReference type="EMBL" id="NWE84678.1"/>
    </source>
</evidence>
<keyword evidence="2" id="KW-0812">Transmembrane</keyword>